<accession>A0ACC0AJL6</accession>
<evidence type="ECO:0000313" key="2">
    <source>
        <dbReference type="Proteomes" id="UP001060085"/>
    </source>
</evidence>
<name>A0ACC0AJL6_CATRO</name>
<reference evidence="2" key="1">
    <citation type="journal article" date="2023" name="Nat. Plants">
        <title>Single-cell RNA sequencing provides a high-resolution roadmap for understanding the multicellular compartmentation of specialized metabolism.</title>
        <authorList>
            <person name="Sun S."/>
            <person name="Shen X."/>
            <person name="Li Y."/>
            <person name="Li Y."/>
            <person name="Wang S."/>
            <person name="Li R."/>
            <person name="Zhang H."/>
            <person name="Shen G."/>
            <person name="Guo B."/>
            <person name="Wei J."/>
            <person name="Xu J."/>
            <person name="St-Pierre B."/>
            <person name="Chen S."/>
            <person name="Sun C."/>
        </authorList>
    </citation>
    <scope>NUCLEOTIDE SEQUENCE [LARGE SCALE GENOMIC DNA]</scope>
</reference>
<sequence>MEMREETQARRRKKIVEQGSDRMALITSRNHNPDGVLSPRSPSAAAYFVRLQSAPSSINAADANRFPAENRVYDRSRSTGKVQESRLSLKDDLIDGEHRDVFVLENRISSLQNTKANIAKDAPDSDTTFSCETESPIVDARISQGSNESFLKAGGRQLTSYFIPKDINSSIISSENTRVFCSIMIALLVVVSYANLPRHIVRSKSTIASRPLYVLLVTDLMIVGLRLYFTKQSLTKTAVEKPESSQGDGSNWDEAVKFLEWGLVVYQTLRAIFIDCSFYTVVVVCGFSLI</sequence>
<evidence type="ECO:0000313" key="1">
    <source>
        <dbReference type="EMBL" id="KAI5660585.1"/>
    </source>
</evidence>
<comment type="caution">
    <text evidence="1">The sequence shown here is derived from an EMBL/GenBank/DDBJ whole genome shotgun (WGS) entry which is preliminary data.</text>
</comment>
<dbReference type="EMBL" id="CM044706">
    <property type="protein sequence ID" value="KAI5660585.1"/>
    <property type="molecule type" value="Genomic_DNA"/>
</dbReference>
<protein>
    <submittedName>
        <fullName evidence="1">Uncharacterized protein</fullName>
    </submittedName>
</protein>
<keyword evidence="2" id="KW-1185">Reference proteome</keyword>
<dbReference type="Proteomes" id="UP001060085">
    <property type="component" value="Linkage Group LG06"/>
</dbReference>
<gene>
    <name evidence="1" type="ORF">M9H77_29378</name>
</gene>
<organism evidence="1 2">
    <name type="scientific">Catharanthus roseus</name>
    <name type="common">Madagascar periwinkle</name>
    <name type="synonym">Vinca rosea</name>
    <dbReference type="NCBI Taxonomy" id="4058"/>
    <lineage>
        <taxon>Eukaryota</taxon>
        <taxon>Viridiplantae</taxon>
        <taxon>Streptophyta</taxon>
        <taxon>Embryophyta</taxon>
        <taxon>Tracheophyta</taxon>
        <taxon>Spermatophyta</taxon>
        <taxon>Magnoliopsida</taxon>
        <taxon>eudicotyledons</taxon>
        <taxon>Gunneridae</taxon>
        <taxon>Pentapetalae</taxon>
        <taxon>asterids</taxon>
        <taxon>lamiids</taxon>
        <taxon>Gentianales</taxon>
        <taxon>Apocynaceae</taxon>
        <taxon>Rauvolfioideae</taxon>
        <taxon>Vinceae</taxon>
        <taxon>Catharanthinae</taxon>
        <taxon>Catharanthus</taxon>
    </lineage>
</organism>
<proteinExistence type="predicted"/>